<keyword evidence="2" id="KW-0547">Nucleotide-binding</keyword>
<dbReference type="GO" id="GO:0033065">
    <property type="term" value="C:Rad51C-XRCC3 complex"/>
    <property type="evidence" value="ECO:0007669"/>
    <property type="project" value="TreeGrafter"/>
</dbReference>
<dbReference type="EMBL" id="JAACFV010000151">
    <property type="protein sequence ID" value="KAF7504059.1"/>
    <property type="molecule type" value="Genomic_DNA"/>
</dbReference>
<evidence type="ECO:0000256" key="1">
    <source>
        <dbReference type="ARBA" id="ARBA00004123"/>
    </source>
</evidence>
<dbReference type="InterPro" id="IPR052093">
    <property type="entry name" value="HR_Repair_Mediator"/>
</dbReference>
<name>A0A8H7A9T0_9EURO</name>
<dbReference type="SUPFAM" id="SSF52540">
    <property type="entry name" value="P-loop containing nucleoside triphosphate hydrolases"/>
    <property type="match status" value="1"/>
</dbReference>
<dbReference type="InterPro" id="IPR027417">
    <property type="entry name" value="P-loop_NTPase"/>
</dbReference>
<accession>A0A8H7A9T0</accession>
<dbReference type="GO" id="GO:0007131">
    <property type="term" value="P:reciprocal meiotic recombination"/>
    <property type="evidence" value="ECO:0007669"/>
    <property type="project" value="TreeGrafter"/>
</dbReference>
<dbReference type="GO" id="GO:0005524">
    <property type="term" value="F:ATP binding"/>
    <property type="evidence" value="ECO:0007669"/>
    <property type="project" value="UniProtKB-KW"/>
</dbReference>
<evidence type="ECO:0000256" key="2">
    <source>
        <dbReference type="ARBA" id="ARBA00022741"/>
    </source>
</evidence>
<dbReference type="AlphaFoldDB" id="A0A8H7A9T0"/>
<sequence>MQLACNALHAGNRVVWIDTGAPIPGPRFQDMLHFYSGLPAGQDPASSPPISRSLDALLDKFTYYNIHTLPHLLVLFLHPTAQFPPPDTALMIIDNVSALFATAFPRSTPSSFFSDNANVKTSSSSLDIARKNKLQWAANRKWVVAGDLAAAMNKMAALKNVAVVVISQVATSLKGVKRAVLKSALAGTAWEVAVANRVVLWRDFAPDSEGSADASSSIARGIRFAEVVKEGGKLRPVGQGDAVPFSIAKEGLRELRLPFPISATLETHQQLKPQPAPATTLPTTTASTSITTTPTITTKRKADEIADSEDELLVGSDDDFGLPPDDDDLFDEVVVGLS</sequence>
<dbReference type="GO" id="GO:0008821">
    <property type="term" value="F:crossover junction DNA endonuclease activity"/>
    <property type="evidence" value="ECO:0007669"/>
    <property type="project" value="TreeGrafter"/>
</dbReference>
<dbReference type="Proteomes" id="UP000606974">
    <property type="component" value="Unassembled WGS sequence"/>
</dbReference>
<dbReference type="OrthoDB" id="5957327at2759"/>
<comment type="caution">
    <text evidence="8">The sequence shown here is derived from an EMBL/GenBank/DDBJ whole genome shotgun (WGS) entry which is preliminary data.</text>
</comment>
<dbReference type="PANTHER" id="PTHR46239">
    <property type="entry name" value="DNA REPAIR PROTEIN RAD51 HOMOLOG 3 RAD51C"/>
    <property type="match status" value="1"/>
</dbReference>
<evidence type="ECO:0000256" key="5">
    <source>
        <dbReference type="ARBA" id="ARBA00023204"/>
    </source>
</evidence>
<dbReference type="GO" id="GO:0005657">
    <property type="term" value="C:replication fork"/>
    <property type="evidence" value="ECO:0007669"/>
    <property type="project" value="TreeGrafter"/>
</dbReference>
<comment type="subcellular location">
    <subcellularLocation>
        <location evidence="1">Nucleus</location>
    </subcellularLocation>
</comment>
<dbReference type="GO" id="GO:0000707">
    <property type="term" value="P:meiotic DNA recombinase assembly"/>
    <property type="evidence" value="ECO:0007669"/>
    <property type="project" value="TreeGrafter"/>
</dbReference>
<protein>
    <recommendedName>
        <fullName evidence="10">DNA recombination and repair protein Rad51-like C-terminal domain-containing protein</fullName>
    </recommendedName>
</protein>
<gene>
    <name evidence="8" type="ORF">GJ744_002888</name>
</gene>
<dbReference type="Gene3D" id="3.40.50.300">
    <property type="entry name" value="P-loop containing nucleotide triphosphate hydrolases"/>
    <property type="match status" value="1"/>
</dbReference>
<organism evidence="8 9">
    <name type="scientific">Endocarpon pusillum</name>
    <dbReference type="NCBI Taxonomy" id="364733"/>
    <lineage>
        <taxon>Eukaryota</taxon>
        <taxon>Fungi</taxon>
        <taxon>Dikarya</taxon>
        <taxon>Ascomycota</taxon>
        <taxon>Pezizomycotina</taxon>
        <taxon>Eurotiomycetes</taxon>
        <taxon>Chaetothyriomycetidae</taxon>
        <taxon>Verrucariales</taxon>
        <taxon>Verrucariaceae</taxon>
        <taxon>Endocarpon</taxon>
    </lineage>
</organism>
<dbReference type="GO" id="GO:0033063">
    <property type="term" value="C:Rad51B-Rad51C-Rad51D-XRCC2 complex"/>
    <property type="evidence" value="ECO:0007669"/>
    <property type="project" value="TreeGrafter"/>
</dbReference>
<proteinExistence type="predicted"/>
<evidence type="ECO:0000256" key="7">
    <source>
        <dbReference type="SAM" id="MobiDB-lite"/>
    </source>
</evidence>
<feature type="compositionally biased region" description="Low complexity" evidence="7">
    <location>
        <begin position="277"/>
        <end position="289"/>
    </location>
</feature>
<evidence type="ECO:0000256" key="4">
    <source>
        <dbReference type="ARBA" id="ARBA00022840"/>
    </source>
</evidence>
<keyword evidence="3" id="KW-0227">DNA damage</keyword>
<keyword evidence="4" id="KW-0067">ATP-binding</keyword>
<dbReference type="GO" id="GO:0000400">
    <property type="term" value="F:four-way junction DNA binding"/>
    <property type="evidence" value="ECO:0007669"/>
    <property type="project" value="TreeGrafter"/>
</dbReference>
<evidence type="ECO:0000256" key="3">
    <source>
        <dbReference type="ARBA" id="ARBA00022763"/>
    </source>
</evidence>
<keyword evidence="6" id="KW-0539">Nucleus</keyword>
<reference evidence="8" key="1">
    <citation type="submission" date="2020-02" db="EMBL/GenBank/DDBJ databases">
        <authorList>
            <person name="Palmer J.M."/>
        </authorList>
    </citation>
    <scope>NUCLEOTIDE SEQUENCE</scope>
    <source>
        <strain evidence="8">EPUS1.4</strain>
        <tissue evidence="8">Thallus</tissue>
    </source>
</reference>
<dbReference type="PANTHER" id="PTHR46239:SF1">
    <property type="entry name" value="DNA REPAIR PROTEIN RAD51 HOMOLOG 3"/>
    <property type="match status" value="1"/>
</dbReference>
<evidence type="ECO:0000313" key="9">
    <source>
        <dbReference type="Proteomes" id="UP000606974"/>
    </source>
</evidence>
<evidence type="ECO:0000313" key="8">
    <source>
        <dbReference type="EMBL" id="KAF7504059.1"/>
    </source>
</evidence>
<evidence type="ECO:0008006" key="10">
    <source>
        <dbReference type="Google" id="ProtNLM"/>
    </source>
</evidence>
<evidence type="ECO:0000256" key="6">
    <source>
        <dbReference type="ARBA" id="ARBA00023242"/>
    </source>
</evidence>
<feature type="region of interest" description="Disordered" evidence="7">
    <location>
        <begin position="268"/>
        <end position="289"/>
    </location>
</feature>
<keyword evidence="9" id="KW-1185">Reference proteome</keyword>
<keyword evidence="5" id="KW-0234">DNA repair</keyword>